<organism evidence="6 7">
    <name type="scientific">Nitratireductor arenosus</name>
    <dbReference type="NCBI Taxonomy" id="2682096"/>
    <lineage>
        <taxon>Bacteria</taxon>
        <taxon>Pseudomonadati</taxon>
        <taxon>Pseudomonadota</taxon>
        <taxon>Alphaproteobacteria</taxon>
        <taxon>Hyphomicrobiales</taxon>
        <taxon>Phyllobacteriaceae</taxon>
        <taxon>Nitratireductor</taxon>
    </lineage>
</organism>
<evidence type="ECO:0000256" key="1">
    <source>
        <dbReference type="ARBA" id="ARBA00022574"/>
    </source>
</evidence>
<dbReference type="GO" id="GO:0004197">
    <property type="term" value="F:cysteine-type endopeptidase activity"/>
    <property type="evidence" value="ECO:0007669"/>
    <property type="project" value="InterPro"/>
</dbReference>
<name>A0A844QCR8_9HYPH</name>
<feature type="domain" description="Peptidase C14 caspase" evidence="5">
    <location>
        <begin position="840"/>
        <end position="1014"/>
    </location>
</feature>
<accession>A0A844QCR8</accession>
<dbReference type="InterPro" id="IPR001680">
    <property type="entry name" value="WD40_rpt"/>
</dbReference>
<protein>
    <recommendedName>
        <fullName evidence="5">Peptidase C14 caspase domain-containing protein</fullName>
    </recommendedName>
</protein>
<keyword evidence="7" id="KW-1185">Reference proteome</keyword>
<dbReference type="Pfam" id="PF00400">
    <property type="entry name" value="WD40"/>
    <property type="match status" value="4"/>
</dbReference>
<evidence type="ECO:0000256" key="4">
    <source>
        <dbReference type="SAM" id="Phobius"/>
    </source>
</evidence>
<evidence type="ECO:0000313" key="7">
    <source>
        <dbReference type="Proteomes" id="UP000463224"/>
    </source>
</evidence>
<gene>
    <name evidence="6" type="ORF">GN330_05940</name>
</gene>
<dbReference type="SUPFAM" id="SSF50998">
    <property type="entry name" value="Quinoprotein alcohol dehydrogenase-like"/>
    <property type="match status" value="1"/>
</dbReference>
<feature type="repeat" description="WD" evidence="3">
    <location>
        <begin position="155"/>
        <end position="187"/>
    </location>
</feature>
<dbReference type="SUPFAM" id="SSF52129">
    <property type="entry name" value="Caspase-like"/>
    <property type="match status" value="1"/>
</dbReference>
<keyword evidence="1 3" id="KW-0853">WD repeat</keyword>
<keyword evidence="4" id="KW-0472">Membrane</keyword>
<dbReference type="PROSITE" id="PS50294">
    <property type="entry name" value="WD_REPEATS_REGION"/>
    <property type="match status" value="3"/>
</dbReference>
<dbReference type="CDD" id="cd00200">
    <property type="entry name" value="WD40"/>
    <property type="match status" value="1"/>
</dbReference>
<dbReference type="Proteomes" id="UP000463224">
    <property type="component" value="Unassembled WGS sequence"/>
</dbReference>
<dbReference type="InterPro" id="IPR020472">
    <property type="entry name" value="WD40_PAC1"/>
</dbReference>
<evidence type="ECO:0000256" key="3">
    <source>
        <dbReference type="PROSITE-ProRule" id="PRU00221"/>
    </source>
</evidence>
<dbReference type="PROSITE" id="PS00678">
    <property type="entry name" value="WD_REPEATS_1"/>
    <property type="match status" value="1"/>
</dbReference>
<dbReference type="PANTHER" id="PTHR19879:SF9">
    <property type="entry name" value="TRANSCRIPTION INITIATION FACTOR TFIID SUBUNIT 5"/>
    <property type="match status" value="1"/>
</dbReference>
<dbReference type="PANTHER" id="PTHR19879">
    <property type="entry name" value="TRANSCRIPTION INITIATION FACTOR TFIID"/>
    <property type="match status" value="1"/>
</dbReference>
<feature type="repeat" description="WD" evidence="3">
    <location>
        <begin position="56"/>
        <end position="97"/>
    </location>
</feature>
<comment type="caution">
    <text evidence="6">The sequence shown here is derived from an EMBL/GenBank/DDBJ whole genome shotgun (WGS) entry which is preliminary data.</text>
</comment>
<evidence type="ECO:0000256" key="2">
    <source>
        <dbReference type="ARBA" id="ARBA00022737"/>
    </source>
</evidence>
<keyword evidence="2" id="KW-0677">Repeat</keyword>
<dbReference type="InterPro" id="IPR011600">
    <property type="entry name" value="Pept_C14_caspase"/>
</dbReference>
<dbReference type="SMART" id="SM00320">
    <property type="entry name" value="WD40"/>
    <property type="match status" value="7"/>
</dbReference>
<dbReference type="Pfam" id="PF00656">
    <property type="entry name" value="Peptidase_C14"/>
    <property type="match status" value="1"/>
</dbReference>
<dbReference type="SUPFAM" id="SSF82171">
    <property type="entry name" value="DPP6 N-terminal domain-like"/>
    <property type="match status" value="1"/>
</dbReference>
<dbReference type="InterPro" id="IPR011047">
    <property type="entry name" value="Quinoprotein_ADH-like_sf"/>
</dbReference>
<reference evidence="6 7" key="1">
    <citation type="submission" date="2019-12" db="EMBL/GenBank/DDBJ databases">
        <title>Nitratireductor arenosus sp. nov., Isolated from sea sand, Jeju island, South Korea.</title>
        <authorList>
            <person name="Kim W."/>
        </authorList>
    </citation>
    <scope>NUCLEOTIDE SEQUENCE [LARGE SCALE GENOMIC DNA]</scope>
    <source>
        <strain evidence="6 7">CAU 1489</strain>
    </source>
</reference>
<feature type="repeat" description="WD" evidence="3">
    <location>
        <begin position="200"/>
        <end position="241"/>
    </location>
</feature>
<evidence type="ECO:0000259" key="5">
    <source>
        <dbReference type="Pfam" id="PF00656"/>
    </source>
</evidence>
<dbReference type="InterPro" id="IPR029030">
    <property type="entry name" value="Caspase-like_dom_sf"/>
</dbReference>
<dbReference type="GO" id="GO:0006508">
    <property type="term" value="P:proteolysis"/>
    <property type="evidence" value="ECO:0007669"/>
    <property type="project" value="InterPro"/>
</dbReference>
<dbReference type="Gene3D" id="3.40.50.1460">
    <property type="match status" value="1"/>
</dbReference>
<evidence type="ECO:0000313" key="6">
    <source>
        <dbReference type="EMBL" id="MVA96787.1"/>
    </source>
</evidence>
<dbReference type="InterPro" id="IPR015943">
    <property type="entry name" value="WD40/YVTN_repeat-like_dom_sf"/>
</dbReference>
<dbReference type="InterPro" id="IPR019775">
    <property type="entry name" value="WD40_repeat_CS"/>
</dbReference>
<feature type="transmembrane region" description="Helical" evidence="4">
    <location>
        <begin position="21"/>
        <end position="44"/>
    </location>
</feature>
<dbReference type="PROSITE" id="PS50082">
    <property type="entry name" value="WD_REPEATS_2"/>
    <property type="match status" value="4"/>
</dbReference>
<dbReference type="EMBL" id="WPHG01000001">
    <property type="protein sequence ID" value="MVA96787.1"/>
    <property type="molecule type" value="Genomic_DNA"/>
</dbReference>
<sequence length="1025" mass="109331">MARAARRAASRLSVHAAVGPGATLPAVLVLGLAIMLLVAAPLLAQERPEFFLDLDTGGHRAFVKDLAFTPDGELLVSASDDKTVRVWDWRAGVTVRTIRGQIGAGQDGKNFALAISPDGGSLAVAGWYGDSAGAEPPFGDVRVFDLKSGALTAVLSGHDYVVYDLDFSPDGKRLAAGGQDGFVYLWKAGDAGDWLPETRLDADSFRIEKIAFAMGGARLIAATADNGIRLWDMGDLSEVTLASTQAEALRDVPVRALAVSPDGNSFATGSDGGDLHLWRAVDGGLERALPRRDYLVAALAFSPDGARLVVSCGYRCAGRNGQQVIARGTGETLFDYRGHDGTVYASAASQALGLVATAGGSRHEIHVWDPQGGEVAALLLGGGRPVTAVGITGDGGEIAWGNANPCPDRTACPELQGDLTDRLLLPTGDRFFERPAPAGEALSRFARAVHEAGAWRLSASAGGDAELANAVLDIERAGAAQHRIENDATTGFAHAAFSLLADGAGLVTGGTDGTLIDYALQTGRYRGEFLDGHTGEIHAIAEAAEAGLLLTGSADQTVRLWSLKTRTLIASMFFAEAEWIIWVPQGYYYSSPGGDALVGWHVNQGPDSEARFVRARQLKQYLFSPEIVRRAIVLADSAAAVRELRGTDAELDRLLARKPPEFQVRLVDNQDEAREGFVSIEISGAEQAGTSVADFAILSNARRVASFATRSAAGGGDAIVVEVPVEDGDNEIVISGVNEYGYLTERSVKAVGRKAQANERAGTLYLLAIGVETYPLLPTACGGRACDLAYPVDDAVQFARLVAEKAAPLYERMKAQLFVNRSVLEESPELDAALAALPADTRVLEPESDTILDEIEDFLDQAGPQDTTIVFVAGHGINIDEDYYFIPTDGRKRDDRWRRSSLVDWETIQRGVERAKGRRFMLLDTCHAANAFNPRLEKDAEDARIIVFSATAANNTAAELPELGHGVFTHSLLAGLKGGADPTGEGVRLLALADYIDREVRRLTNARQVPEYYIAKIDNFVVAKP</sequence>
<keyword evidence="4" id="KW-1133">Transmembrane helix</keyword>
<feature type="repeat" description="WD" evidence="3">
    <location>
        <begin position="530"/>
        <end position="571"/>
    </location>
</feature>
<dbReference type="AlphaFoldDB" id="A0A844QCR8"/>
<dbReference type="Gene3D" id="2.130.10.10">
    <property type="entry name" value="YVTN repeat-like/Quinoprotein amine dehydrogenase"/>
    <property type="match status" value="4"/>
</dbReference>
<keyword evidence="4" id="KW-0812">Transmembrane</keyword>
<proteinExistence type="predicted"/>
<dbReference type="PRINTS" id="PR00320">
    <property type="entry name" value="GPROTEINBRPT"/>
</dbReference>